<comment type="caution">
    <text evidence="2">The sequence shown here is derived from an EMBL/GenBank/DDBJ whole genome shotgun (WGS) entry which is preliminary data.</text>
</comment>
<organism evidence="2 3">
    <name type="scientific">Tanacetum coccineum</name>
    <dbReference type="NCBI Taxonomy" id="301880"/>
    <lineage>
        <taxon>Eukaryota</taxon>
        <taxon>Viridiplantae</taxon>
        <taxon>Streptophyta</taxon>
        <taxon>Embryophyta</taxon>
        <taxon>Tracheophyta</taxon>
        <taxon>Spermatophyta</taxon>
        <taxon>Magnoliopsida</taxon>
        <taxon>eudicotyledons</taxon>
        <taxon>Gunneridae</taxon>
        <taxon>Pentapetalae</taxon>
        <taxon>asterids</taxon>
        <taxon>campanulids</taxon>
        <taxon>Asterales</taxon>
        <taxon>Asteraceae</taxon>
        <taxon>Asteroideae</taxon>
        <taxon>Anthemideae</taxon>
        <taxon>Anthemidinae</taxon>
        <taxon>Tanacetum</taxon>
    </lineage>
</organism>
<dbReference type="InterPro" id="IPR036875">
    <property type="entry name" value="Znf_CCHC_sf"/>
</dbReference>
<evidence type="ECO:0000313" key="2">
    <source>
        <dbReference type="EMBL" id="GJS52909.1"/>
    </source>
</evidence>
<reference evidence="2" key="1">
    <citation type="journal article" date="2022" name="Int. J. Mol. Sci.">
        <title>Draft Genome of Tanacetum Coccineum: Genomic Comparison of Closely Related Tanacetum-Family Plants.</title>
        <authorList>
            <person name="Yamashiro T."/>
            <person name="Shiraishi A."/>
            <person name="Nakayama K."/>
            <person name="Satake H."/>
        </authorList>
    </citation>
    <scope>NUCLEOTIDE SEQUENCE</scope>
</reference>
<dbReference type="Pfam" id="PF00098">
    <property type="entry name" value="zf-CCHC"/>
    <property type="match status" value="1"/>
</dbReference>
<dbReference type="Gene3D" id="4.10.60.10">
    <property type="entry name" value="Zinc finger, CCHC-type"/>
    <property type="match status" value="1"/>
</dbReference>
<sequence length="312" mass="35753">MPIMRLVLECLKGEVTYHGQVDSELMNDLKQNKIELPIVTINAKFLKNMRNLSLLLERKDYDDEHQGETFQNDLEDPLTSAMMLLAHAITLCYSTPTNNRLRSSSNTRNQVVMKPVKVNIQSKNVGNDGRITRRSYNVQEESVEGSNVQKETRNVQRNLQTSSNGHVTNVQCYNCSEKGHYARNYRKPRVWDSKYFTEQMLLAKKDEVRVILSNEQNGFLLADDVQIEELKELSANICMMAIIQPANIDSDEGPSYDSAFISEVQKPSTSYMNPLFRDSNHEQTYHEQPKIINSTIGDDQTNSDIIFDDPHV</sequence>
<proteinExistence type="predicted"/>
<evidence type="ECO:0000259" key="1">
    <source>
        <dbReference type="Pfam" id="PF00098"/>
    </source>
</evidence>
<reference evidence="2" key="2">
    <citation type="submission" date="2022-01" db="EMBL/GenBank/DDBJ databases">
        <authorList>
            <person name="Yamashiro T."/>
            <person name="Shiraishi A."/>
            <person name="Satake H."/>
            <person name="Nakayama K."/>
        </authorList>
    </citation>
    <scope>NUCLEOTIDE SEQUENCE</scope>
</reference>
<keyword evidence="3" id="KW-1185">Reference proteome</keyword>
<dbReference type="EMBL" id="BQNB010008689">
    <property type="protein sequence ID" value="GJS52909.1"/>
    <property type="molecule type" value="Genomic_DNA"/>
</dbReference>
<dbReference type="SUPFAM" id="SSF57756">
    <property type="entry name" value="Retrovirus zinc finger-like domains"/>
    <property type="match status" value="1"/>
</dbReference>
<accession>A0ABQ4WJ39</accession>
<evidence type="ECO:0000313" key="3">
    <source>
        <dbReference type="Proteomes" id="UP001151760"/>
    </source>
</evidence>
<protein>
    <submittedName>
        <fullName evidence="2">Uncharacterized mitochondrial protein-like protein</fullName>
    </submittedName>
</protein>
<dbReference type="InterPro" id="IPR001878">
    <property type="entry name" value="Znf_CCHC"/>
</dbReference>
<dbReference type="Proteomes" id="UP001151760">
    <property type="component" value="Unassembled WGS sequence"/>
</dbReference>
<feature type="domain" description="CCHC-type" evidence="1">
    <location>
        <begin position="171"/>
        <end position="184"/>
    </location>
</feature>
<name>A0ABQ4WJ39_9ASTR</name>
<gene>
    <name evidence="2" type="ORF">Tco_0626271</name>
</gene>